<evidence type="ECO:0000259" key="1">
    <source>
        <dbReference type="Pfam" id="PF00144"/>
    </source>
</evidence>
<dbReference type="InterPro" id="IPR050789">
    <property type="entry name" value="Diverse_Enzym_Activities"/>
</dbReference>
<dbReference type="OrthoDB" id="9773047at2"/>
<proteinExistence type="predicted"/>
<protein>
    <submittedName>
        <fullName evidence="2">Beta-lactamase</fullName>
    </submittedName>
</protein>
<reference evidence="2 3" key="1">
    <citation type="submission" date="2019-07" db="EMBL/GenBank/DDBJ databases">
        <title>Genomic Encyclopedia of Archaeal and Bacterial Type Strains, Phase II (KMG-II): from individual species to whole genera.</title>
        <authorList>
            <person name="Goeker M."/>
        </authorList>
    </citation>
    <scope>NUCLEOTIDE SEQUENCE [LARGE SCALE GENOMIC DNA]</scope>
    <source>
        <strain evidence="2 3">DSM 18850</strain>
    </source>
</reference>
<comment type="caution">
    <text evidence="2">The sequence shown here is derived from an EMBL/GenBank/DDBJ whole genome shotgun (WGS) entry which is preliminary data.</text>
</comment>
<evidence type="ECO:0000313" key="3">
    <source>
        <dbReference type="Proteomes" id="UP000325105"/>
    </source>
</evidence>
<sequence>MIRQIWFIIITWSIPCHAQEADTSLFKGLKEKIVDNTYSKVDAVIVEHNGDIILEEYFNGFNKDSVHDIRSSFKSVTSLLAGIAVDQKLIALDDCLGHFFLELKDENKRNISVLNLLEMRSGLNCEEFYGLGPDLQYLNSKKDWIMANRTGQDTGPL</sequence>
<dbReference type="InterPro" id="IPR012338">
    <property type="entry name" value="Beta-lactam/transpept-like"/>
</dbReference>
<organism evidence="2 3">
    <name type="scientific">Sphingobacterium allocomposti</name>
    <dbReference type="NCBI Taxonomy" id="415956"/>
    <lineage>
        <taxon>Bacteria</taxon>
        <taxon>Pseudomonadati</taxon>
        <taxon>Bacteroidota</taxon>
        <taxon>Sphingobacteriia</taxon>
        <taxon>Sphingobacteriales</taxon>
        <taxon>Sphingobacteriaceae</taxon>
        <taxon>Sphingobacterium</taxon>
    </lineage>
</organism>
<dbReference type="PANTHER" id="PTHR43283:SF7">
    <property type="entry name" value="BETA-LACTAMASE-RELATED DOMAIN-CONTAINING PROTEIN"/>
    <property type="match status" value="1"/>
</dbReference>
<dbReference type="SUPFAM" id="SSF56601">
    <property type="entry name" value="beta-lactamase/transpeptidase-like"/>
    <property type="match status" value="1"/>
</dbReference>
<evidence type="ECO:0000313" key="2">
    <source>
        <dbReference type="EMBL" id="TYP94639.1"/>
    </source>
</evidence>
<feature type="domain" description="Beta-lactamase-related" evidence="1">
    <location>
        <begin position="43"/>
        <end position="134"/>
    </location>
</feature>
<gene>
    <name evidence="2" type="ORF">BC792_11147</name>
</gene>
<dbReference type="PANTHER" id="PTHR43283">
    <property type="entry name" value="BETA-LACTAMASE-RELATED"/>
    <property type="match status" value="1"/>
</dbReference>
<dbReference type="Proteomes" id="UP000325105">
    <property type="component" value="Unassembled WGS sequence"/>
</dbReference>
<accession>A0A5S5DIX6</accession>
<dbReference type="RefSeq" id="WP_148908767.1">
    <property type="nucleotide sequence ID" value="NZ_VNHX01000011.1"/>
</dbReference>
<dbReference type="EMBL" id="VNHX01000011">
    <property type="protein sequence ID" value="TYP94639.1"/>
    <property type="molecule type" value="Genomic_DNA"/>
</dbReference>
<keyword evidence="3" id="KW-1185">Reference proteome</keyword>
<dbReference type="Gene3D" id="3.40.710.10">
    <property type="entry name" value="DD-peptidase/beta-lactamase superfamily"/>
    <property type="match status" value="1"/>
</dbReference>
<dbReference type="AlphaFoldDB" id="A0A5S5DIX6"/>
<dbReference type="Pfam" id="PF00144">
    <property type="entry name" value="Beta-lactamase"/>
    <property type="match status" value="1"/>
</dbReference>
<dbReference type="InterPro" id="IPR001466">
    <property type="entry name" value="Beta-lactam-related"/>
</dbReference>
<name>A0A5S5DIX6_9SPHI</name>